<proteinExistence type="predicted"/>
<reference evidence="6 7" key="1">
    <citation type="submission" date="2016-07" db="EMBL/GenBank/DDBJ databases">
        <title>Pervasive Adenine N6-methylation of Active Genes in Fungi.</title>
        <authorList>
            <consortium name="DOE Joint Genome Institute"/>
            <person name="Mondo S.J."/>
            <person name="Dannebaum R.O."/>
            <person name="Kuo R.C."/>
            <person name="Labutti K."/>
            <person name="Haridas S."/>
            <person name="Kuo A."/>
            <person name="Salamov A."/>
            <person name="Ahrendt S.R."/>
            <person name="Lipzen A."/>
            <person name="Sullivan W."/>
            <person name="Andreopoulos W.B."/>
            <person name="Clum A."/>
            <person name="Lindquist E."/>
            <person name="Daum C."/>
            <person name="Ramamoorthy G.K."/>
            <person name="Gryganskyi A."/>
            <person name="Culley D."/>
            <person name="Magnuson J.K."/>
            <person name="James T.Y."/>
            <person name="O'Malley M.A."/>
            <person name="Stajich J.E."/>
            <person name="Spatafora J.W."/>
            <person name="Visel A."/>
            <person name="Grigoriev I.V."/>
        </authorList>
    </citation>
    <scope>NUCLEOTIDE SEQUENCE [LARGE SCALE GENOMIC DNA]</scope>
    <source>
        <strain evidence="6 7">NRRL 3301</strain>
    </source>
</reference>
<feature type="region of interest" description="Disordered" evidence="4">
    <location>
        <begin position="39"/>
        <end position="78"/>
    </location>
</feature>
<gene>
    <name evidence="6" type="ORF">DM01DRAFT_1407851</name>
</gene>
<dbReference type="Gene3D" id="1.20.5.170">
    <property type="match status" value="1"/>
</dbReference>
<dbReference type="PROSITE" id="PS00036">
    <property type="entry name" value="BZIP_BASIC"/>
    <property type="match status" value="1"/>
</dbReference>
<comment type="subcellular location">
    <subcellularLocation>
        <location evidence="1">Nucleus</location>
    </subcellularLocation>
</comment>
<evidence type="ECO:0000259" key="5">
    <source>
        <dbReference type="PROSITE" id="PS50217"/>
    </source>
</evidence>
<keyword evidence="7" id="KW-1185">Reference proteome</keyword>
<dbReference type="GO" id="GO:0090575">
    <property type="term" value="C:RNA polymerase II transcription regulator complex"/>
    <property type="evidence" value="ECO:0007669"/>
    <property type="project" value="TreeGrafter"/>
</dbReference>
<sequence length="439" mass="50026">MNNENMSTIDWILQLETCPEEVTSNPLLFDLETPMTSGFPTPSLKLDRRSEHPPSTAKKLSKPHSNEAFSGKLDFRPTMTDHIPEHQLKSMSPKERRQLRNKISARNFRNRRKEYIESIEEQLDDQKQENEKLRSELATMRNEMDQLRDINQQLRLDLVLYEQGVRPMPLNPAMTTPPLADALTATTPPTAIASATTGLMPIDDLFTTSSSSSSGDSSPNELMLMESSPLVMDASWPPAFNMFLSHALFPDLSLPLSNKSMDTNLAPNVMEVFQRYPLLAPALMSIVVGHTMTLSTDDLLRLNFSTQTVPTTSDKEMFKVWELLEPSLQAAMTTIDSTTKAIDYYTDDEDDDQFLDAPVPEEDDRADGNPSHYCAIRYLRNPVCAAHRYMKDYVCALVHQCVEQYVLQQQQEQQQRQHETKCSIYATFRRCKERFVTVS</sequence>
<evidence type="ECO:0000256" key="3">
    <source>
        <dbReference type="SAM" id="Coils"/>
    </source>
</evidence>
<keyword evidence="2" id="KW-0539">Nucleus</keyword>
<evidence type="ECO:0000313" key="7">
    <source>
        <dbReference type="Proteomes" id="UP000242146"/>
    </source>
</evidence>
<dbReference type="Proteomes" id="UP000242146">
    <property type="component" value="Unassembled WGS sequence"/>
</dbReference>
<dbReference type="GO" id="GO:0000976">
    <property type="term" value="F:transcription cis-regulatory region binding"/>
    <property type="evidence" value="ECO:0007669"/>
    <property type="project" value="InterPro"/>
</dbReference>
<dbReference type="SUPFAM" id="SSF57959">
    <property type="entry name" value="Leucine zipper domain"/>
    <property type="match status" value="1"/>
</dbReference>
<feature type="domain" description="BZIP" evidence="5">
    <location>
        <begin position="94"/>
        <end position="154"/>
    </location>
</feature>
<comment type="caution">
    <text evidence="6">The sequence shown here is derived from an EMBL/GenBank/DDBJ whole genome shotgun (WGS) entry which is preliminary data.</text>
</comment>
<dbReference type="PROSITE" id="PS50217">
    <property type="entry name" value="BZIP"/>
    <property type="match status" value="1"/>
</dbReference>
<dbReference type="CDD" id="cd14810">
    <property type="entry name" value="bZIP_u1"/>
    <property type="match status" value="1"/>
</dbReference>
<dbReference type="PANTHER" id="PTHR40621">
    <property type="entry name" value="TRANSCRIPTION FACTOR KAPC-RELATED"/>
    <property type="match status" value="1"/>
</dbReference>
<keyword evidence="3" id="KW-0175">Coiled coil</keyword>
<dbReference type="EMBL" id="MCGT01000016">
    <property type="protein sequence ID" value="ORX53073.1"/>
    <property type="molecule type" value="Genomic_DNA"/>
</dbReference>
<feature type="coiled-coil region" evidence="3">
    <location>
        <begin position="109"/>
        <end position="157"/>
    </location>
</feature>
<organism evidence="6 7">
    <name type="scientific">Hesseltinella vesiculosa</name>
    <dbReference type="NCBI Taxonomy" id="101127"/>
    <lineage>
        <taxon>Eukaryota</taxon>
        <taxon>Fungi</taxon>
        <taxon>Fungi incertae sedis</taxon>
        <taxon>Mucoromycota</taxon>
        <taxon>Mucoromycotina</taxon>
        <taxon>Mucoromycetes</taxon>
        <taxon>Mucorales</taxon>
        <taxon>Cunninghamellaceae</taxon>
        <taxon>Hesseltinella</taxon>
    </lineage>
</organism>
<name>A0A1X2GG54_9FUNG</name>
<evidence type="ECO:0000256" key="2">
    <source>
        <dbReference type="ARBA" id="ARBA00023242"/>
    </source>
</evidence>
<protein>
    <recommendedName>
        <fullName evidence="5">BZIP domain-containing protein</fullName>
    </recommendedName>
</protein>
<dbReference type="InterPro" id="IPR046347">
    <property type="entry name" value="bZIP_sf"/>
</dbReference>
<evidence type="ECO:0000256" key="4">
    <source>
        <dbReference type="SAM" id="MobiDB-lite"/>
    </source>
</evidence>
<dbReference type="GO" id="GO:0001228">
    <property type="term" value="F:DNA-binding transcription activator activity, RNA polymerase II-specific"/>
    <property type="evidence" value="ECO:0007669"/>
    <property type="project" value="TreeGrafter"/>
</dbReference>
<evidence type="ECO:0000313" key="6">
    <source>
        <dbReference type="EMBL" id="ORX53073.1"/>
    </source>
</evidence>
<dbReference type="OrthoDB" id="5571888at2759"/>
<dbReference type="InterPro" id="IPR004827">
    <property type="entry name" value="bZIP"/>
</dbReference>
<evidence type="ECO:0000256" key="1">
    <source>
        <dbReference type="ARBA" id="ARBA00004123"/>
    </source>
</evidence>
<accession>A0A1X2GG54</accession>
<dbReference type="Pfam" id="PF00170">
    <property type="entry name" value="bZIP_1"/>
    <property type="match status" value="1"/>
</dbReference>
<dbReference type="AlphaFoldDB" id="A0A1X2GG54"/>
<dbReference type="PANTHER" id="PTHR40621:SF10">
    <property type="entry name" value="BZIP DOMAIN-CONTAINING PROTEIN"/>
    <property type="match status" value="1"/>
</dbReference>
<dbReference type="SMART" id="SM00338">
    <property type="entry name" value="BRLZ"/>
    <property type="match status" value="1"/>
</dbReference>
<dbReference type="InterPro" id="IPR050936">
    <property type="entry name" value="AP-1-like"/>
</dbReference>
<dbReference type="STRING" id="101127.A0A1X2GG54"/>